<reference evidence="2 3" key="1">
    <citation type="submission" date="2017-08" db="EMBL/GenBank/DDBJ databases">
        <title>Complete genome sequence of bacteriophage vB_VpaS_KF6.</title>
        <authorList>
            <person name="Yu J."/>
            <person name="Kwak S.-J."/>
            <person name="Lim J.-A."/>
            <person name="Chang H.-J."/>
        </authorList>
    </citation>
    <scope>NUCLEOTIDE SEQUENCE [LARGE SCALE GENOMIC DNA]</scope>
</reference>
<dbReference type="Proteomes" id="UP000259921">
    <property type="component" value="Segment"/>
</dbReference>
<dbReference type="SMART" id="SM00292">
    <property type="entry name" value="BRCT"/>
    <property type="match status" value="1"/>
</dbReference>
<proteinExistence type="predicted"/>
<dbReference type="CDD" id="cd17748">
    <property type="entry name" value="BRCT_DNA_ligase_like"/>
    <property type="match status" value="1"/>
</dbReference>
<accession>A0A384WK36</accession>
<sequence>MGVVTVQRTNPIIALQFTGDNHEEVIEFMKQRGGTTVTMQYDNLLKIESDCFLSWTIRQGDWIIHEKGSVCEVIFGDFFPDAFRVIENGPLFGKKVVISGTFGKVTRHAVKDLLSARGAKVFGSVNKFTDILVCGKDSGSKLTKAKELGIRIIYESEILELL</sequence>
<dbReference type="EMBL" id="MF754116">
    <property type="protein sequence ID" value="ATI19420.1"/>
    <property type="molecule type" value="Genomic_DNA"/>
</dbReference>
<dbReference type="Gene3D" id="3.40.50.10190">
    <property type="entry name" value="BRCT domain"/>
    <property type="match status" value="1"/>
</dbReference>
<keyword evidence="2" id="KW-0436">Ligase</keyword>
<dbReference type="Pfam" id="PF00533">
    <property type="entry name" value="BRCT"/>
    <property type="match status" value="1"/>
</dbReference>
<dbReference type="InterPro" id="IPR036420">
    <property type="entry name" value="BRCT_dom_sf"/>
</dbReference>
<evidence type="ECO:0000313" key="2">
    <source>
        <dbReference type="EMBL" id="ATI19420.1"/>
    </source>
</evidence>
<dbReference type="GO" id="GO:0016874">
    <property type="term" value="F:ligase activity"/>
    <property type="evidence" value="ECO:0007669"/>
    <property type="project" value="UniProtKB-KW"/>
</dbReference>
<dbReference type="SUPFAM" id="SSF52113">
    <property type="entry name" value="BRCT domain"/>
    <property type="match status" value="1"/>
</dbReference>
<dbReference type="InterPro" id="IPR001357">
    <property type="entry name" value="BRCT_dom"/>
</dbReference>
<dbReference type="PROSITE" id="PS50172">
    <property type="entry name" value="BRCT"/>
    <property type="match status" value="1"/>
</dbReference>
<name>A0A384WK36_9CAUD</name>
<gene>
    <name evidence="2" type="ORF">KF6_012</name>
</gene>
<protein>
    <submittedName>
        <fullName evidence="2">Putative DNA ligase</fullName>
    </submittedName>
</protein>
<evidence type="ECO:0000313" key="3">
    <source>
        <dbReference type="Proteomes" id="UP000259921"/>
    </source>
</evidence>
<organism evidence="2 3">
    <name type="scientific">Vibrio phage vB_VpaS_KF6</name>
    <dbReference type="NCBI Taxonomy" id="2041477"/>
    <lineage>
        <taxon>Viruses</taxon>
        <taxon>Duplodnaviria</taxon>
        <taxon>Heunggongvirae</taxon>
        <taxon>Uroviricota</taxon>
        <taxon>Caudoviricetes</taxon>
        <taxon>Mardecavirus</taxon>
        <taxon>Mardecavirus SSP002</taxon>
    </lineage>
</organism>
<evidence type="ECO:0000259" key="1">
    <source>
        <dbReference type="PROSITE" id="PS50172"/>
    </source>
</evidence>
<feature type="domain" description="BRCT" evidence="1">
    <location>
        <begin position="86"/>
        <end position="162"/>
    </location>
</feature>